<proteinExistence type="inferred from homology"/>
<evidence type="ECO:0000256" key="3">
    <source>
        <dbReference type="PROSITE-ProRule" id="PRU00708"/>
    </source>
</evidence>
<feature type="repeat" description="PPR" evidence="3">
    <location>
        <begin position="423"/>
        <end position="457"/>
    </location>
</feature>
<feature type="compositionally biased region" description="Low complexity" evidence="4">
    <location>
        <begin position="11"/>
        <end position="21"/>
    </location>
</feature>
<dbReference type="Gene3D" id="1.25.40.10">
    <property type="entry name" value="Tetratricopeptide repeat domain"/>
    <property type="match status" value="4"/>
</dbReference>
<comment type="caution">
    <text evidence="5">The sequence shown here is derived from an EMBL/GenBank/DDBJ whole genome shotgun (WGS) entry which is preliminary data.</text>
</comment>
<accession>A0A5N6P4A5</accession>
<dbReference type="AlphaFoldDB" id="A0A5N6P4A5"/>
<feature type="repeat" description="PPR" evidence="3">
    <location>
        <begin position="458"/>
        <end position="492"/>
    </location>
</feature>
<gene>
    <name evidence="5" type="ORF">E3N88_14753</name>
</gene>
<keyword evidence="6" id="KW-1185">Reference proteome</keyword>
<keyword evidence="2" id="KW-0677">Repeat</keyword>
<comment type="similarity">
    <text evidence="1">Belongs to the PPR family. P subfamily.</text>
</comment>
<evidence type="ECO:0008006" key="7">
    <source>
        <dbReference type="Google" id="ProtNLM"/>
    </source>
</evidence>
<dbReference type="OrthoDB" id="185373at2759"/>
<dbReference type="InterPro" id="IPR052308">
    <property type="entry name" value="PPR_domain-containing"/>
</dbReference>
<feature type="region of interest" description="Disordered" evidence="4">
    <location>
        <begin position="1"/>
        <end position="26"/>
    </location>
</feature>
<evidence type="ECO:0000313" key="5">
    <source>
        <dbReference type="EMBL" id="KAD5803393.1"/>
    </source>
</evidence>
<dbReference type="NCBIfam" id="TIGR00756">
    <property type="entry name" value="PPR"/>
    <property type="match status" value="8"/>
</dbReference>
<feature type="repeat" description="PPR" evidence="3">
    <location>
        <begin position="282"/>
        <end position="316"/>
    </location>
</feature>
<dbReference type="PANTHER" id="PTHR47937:SF8">
    <property type="entry name" value="PENTATRICOPEPTIDE REPEAT DOMAIN CONTAINING PROTEIN-RELATED"/>
    <property type="match status" value="1"/>
</dbReference>
<feature type="repeat" description="PPR" evidence="3">
    <location>
        <begin position="353"/>
        <end position="387"/>
    </location>
</feature>
<feature type="region of interest" description="Disordered" evidence="4">
    <location>
        <begin position="78"/>
        <end position="98"/>
    </location>
</feature>
<dbReference type="PROSITE" id="PS51375">
    <property type="entry name" value="PPR"/>
    <property type="match status" value="10"/>
</dbReference>
<name>A0A5N6P4A5_9ASTR</name>
<dbReference type="PANTHER" id="PTHR47937">
    <property type="entry name" value="PLASTID TRANSCRIPTIONALLY ACTIVE CHROMOSOME 2-LIKE PROTEIN"/>
    <property type="match status" value="1"/>
</dbReference>
<dbReference type="Pfam" id="PF01535">
    <property type="entry name" value="PPR"/>
    <property type="match status" value="1"/>
</dbReference>
<reference evidence="5 6" key="1">
    <citation type="submission" date="2019-05" db="EMBL/GenBank/DDBJ databases">
        <title>Mikania micrantha, genome provides insights into the molecular mechanism of rapid growth.</title>
        <authorList>
            <person name="Liu B."/>
        </authorList>
    </citation>
    <scope>NUCLEOTIDE SEQUENCE [LARGE SCALE GENOMIC DNA]</scope>
    <source>
        <strain evidence="5">NLD-2019</strain>
        <tissue evidence="5">Leaf</tissue>
    </source>
</reference>
<evidence type="ECO:0000313" key="6">
    <source>
        <dbReference type="Proteomes" id="UP000326396"/>
    </source>
</evidence>
<evidence type="ECO:0000256" key="4">
    <source>
        <dbReference type="SAM" id="MobiDB-lite"/>
    </source>
</evidence>
<sequence length="638" mass="72374">MKRVSTYTLDPPSTTVTTSVTRPNKQSQGFYGSLSAVSVTPPPLPPPSPFTVVVVSSPVVSTPNQWYDFPEQLATGLRRHRSTSSYPDLREQTPQWNQPDQETVKKVLVIYSNLKLRNSASAHATHIEPPLPSNLISGFSYSRLGIETAGVEGHSLIWVCGMLMKRKSIINWPKQVTTALVEQLIKAESNVEKAVIVFDSASAEYANGFRHDHKTYGLIISKLLSANQFKRAEDLIERMRKDDCEVTEDILLSLCRAYGRVHKPRDMMRIFQKMKEYDCEPTLRSYVTVFSILVDENQLKVAFKFYRYMRQTGFQPNVPSLNVLIKALCKNSKTMDSAIRIFRDMSNHGCTPDAYTYGTLINGLCRLGKIKEAKELLKEMEIQGCAASVVTYTSLIHGLCESNNLDDAMKLLQEMEDKKITPNVYTYSSLIHGLCKCTRSSEAIQLLETMVGKHHKPNMVTYSALLHGLCKEKKLLEALTIFDRMKLQGLKPDAGLYWKIIDLFCDSQRFHEAANFLDEMVFERTHITRVTWSLHVKIHNTVIRGLCRANDANRAFQLYRSMRDKGLCVDYETFESLLPVFCKKRDLYKVNLVLDEMVVDGCVPGEDTWSDLVCRVSGKQKVQEAVDLMSQLVSGNQI</sequence>
<feature type="repeat" description="PPR" evidence="3">
    <location>
        <begin position="535"/>
        <end position="569"/>
    </location>
</feature>
<feature type="repeat" description="PPR" evidence="3">
    <location>
        <begin position="212"/>
        <end position="246"/>
    </location>
</feature>
<feature type="repeat" description="PPR" evidence="3">
    <location>
        <begin position="388"/>
        <end position="422"/>
    </location>
</feature>
<dbReference type="InterPro" id="IPR011990">
    <property type="entry name" value="TPR-like_helical_dom_sf"/>
</dbReference>
<dbReference type="FunFam" id="1.25.40.10:FF:000558">
    <property type="entry name" value="Pentatricopeptide repeat-containing protein At5g39710"/>
    <property type="match status" value="1"/>
</dbReference>
<protein>
    <recommendedName>
        <fullName evidence="7">Pentacotripeptide-repeat region of PRORP domain-containing protein</fullName>
    </recommendedName>
</protein>
<organism evidence="5 6">
    <name type="scientific">Mikania micrantha</name>
    <name type="common">bitter vine</name>
    <dbReference type="NCBI Taxonomy" id="192012"/>
    <lineage>
        <taxon>Eukaryota</taxon>
        <taxon>Viridiplantae</taxon>
        <taxon>Streptophyta</taxon>
        <taxon>Embryophyta</taxon>
        <taxon>Tracheophyta</taxon>
        <taxon>Spermatophyta</taxon>
        <taxon>Magnoliopsida</taxon>
        <taxon>eudicotyledons</taxon>
        <taxon>Gunneridae</taxon>
        <taxon>Pentapetalae</taxon>
        <taxon>asterids</taxon>
        <taxon>campanulids</taxon>
        <taxon>Asterales</taxon>
        <taxon>Asteraceae</taxon>
        <taxon>Asteroideae</taxon>
        <taxon>Heliantheae alliance</taxon>
        <taxon>Eupatorieae</taxon>
        <taxon>Mikania</taxon>
    </lineage>
</organism>
<dbReference type="Pfam" id="PF13812">
    <property type="entry name" value="PPR_3"/>
    <property type="match status" value="1"/>
</dbReference>
<dbReference type="InterPro" id="IPR002885">
    <property type="entry name" value="PPR_rpt"/>
</dbReference>
<feature type="repeat" description="PPR" evidence="3">
    <location>
        <begin position="317"/>
        <end position="352"/>
    </location>
</feature>
<dbReference type="EMBL" id="SZYD01000007">
    <property type="protein sequence ID" value="KAD5803393.1"/>
    <property type="molecule type" value="Genomic_DNA"/>
</dbReference>
<feature type="repeat" description="PPR" evidence="3">
    <location>
        <begin position="570"/>
        <end position="604"/>
    </location>
</feature>
<evidence type="ECO:0000256" key="1">
    <source>
        <dbReference type="ARBA" id="ARBA00007626"/>
    </source>
</evidence>
<evidence type="ECO:0000256" key="2">
    <source>
        <dbReference type="ARBA" id="ARBA00022737"/>
    </source>
</evidence>
<dbReference type="Pfam" id="PF12854">
    <property type="entry name" value="PPR_1"/>
    <property type="match status" value="1"/>
</dbReference>
<dbReference type="Pfam" id="PF13041">
    <property type="entry name" value="PPR_2"/>
    <property type="match status" value="3"/>
</dbReference>
<dbReference type="Proteomes" id="UP000326396">
    <property type="component" value="Linkage Group LG15"/>
</dbReference>
<feature type="repeat" description="PPR" evidence="3">
    <location>
        <begin position="247"/>
        <end position="281"/>
    </location>
</feature>